<evidence type="ECO:0000256" key="2">
    <source>
        <dbReference type="ARBA" id="ARBA00022729"/>
    </source>
</evidence>
<keyword evidence="5" id="KW-0449">Lipoprotein</keyword>
<feature type="signal peptide" evidence="6">
    <location>
        <begin position="1"/>
        <end position="22"/>
    </location>
</feature>
<sequence length="515" mass="57694">MSKKNWLSILMCVITMTSVITACSKGEKAAPPDSPNEKAGEGKNVTYQFLRNSSTPEYPADGGEGRQEILKGLEKAGITGFDYKLSLASGDDYNTKLNLLATSGELPDYFDIDSKTLSRFVEQGLVQPIDEYLKKAPHLMKAIPEQYWKQVTFDGKIYAIPNGTRPEPFNFPTVGGLDVRQDWLDALGLQQPTTLDELHDVLKAFVTQDPDKDGKKDTAGLGASKTTDFGAIFGAFGILPAYWTEVDGQIKKGLVLPEMKEALAVLQQWYKEGLIDKDFPIMESKQMDEKITNSEIGLWFGDGYYVDKSGSSVAESIFKANPNAKIEMLSAPKGPSGNQGYPEVNGLSSAPLRALSAKAQDPAKLFQFLDWIANDEAGGGFNLLLYGMEGKDFTYDQATNSIKQITPYSELYKRGYSNPIRMVFIIDRRWAAEPVRHAIEIVNQKLIKNAMWNTVQAEIDYPDLEQKLYQEYLIKIITGIWPVEKYDEFIQKYYDQGGREIEKQANELYKQLQSE</sequence>
<dbReference type="RefSeq" id="WP_212983323.1">
    <property type="nucleotide sequence ID" value="NZ_BORU01000001.1"/>
</dbReference>
<dbReference type="PROSITE" id="PS51257">
    <property type="entry name" value="PROKAR_LIPOPROTEIN"/>
    <property type="match status" value="1"/>
</dbReference>
<proteinExistence type="predicted"/>
<evidence type="ECO:0000256" key="3">
    <source>
        <dbReference type="ARBA" id="ARBA00023136"/>
    </source>
</evidence>
<comment type="caution">
    <text evidence="7">The sequence shown here is derived from an EMBL/GenBank/DDBJ whole genome shotgun (WGS) entry which is preliminary data.</text>
</comment>
<dbReference type="Proteomes" id="UP000676601">
    <property type="component" value="Unassembled WGS sequence"/>
</dbReference>
<keyword evidence="4" id="KW-0564">Palmitate</keyword>
<evidence type="ECO:0000256" key="4">
    <source>
        <dbReference type="ARBA" id="ARBA00023139"/>
    </source>
</evidence>
<keyword evidence="2 6" id="KW-0732">Signal</keyword>
<evidence type="ECO:0000313" key="8">
    <source>
        <dbReference type="Proteomes" id="UP000676601"/>
    </source>
</evidence>
<dbReference type="PANTHER" id="PTHR43649">
    <property type="entry name" value="ARABINOSE-BINDING PROTEIN-RELATED"/>
    <property type="match status" value="1"/>
</dbReference>
<dbReference type="InterPro" id="IPR006059">
    <property type="entry name" value="SBP"/>
</dbReference>
<organism evidence="7 8">
    <name type="scientific">Paenibacillus cineris</name>
    <dbReference type="NCBI Taxonomy" id="237530"/>
    <lineage>
        <taxon>Bacteria</taxon>
        <taxon>Bacillati</taxon>
        <taxon>Bacillota</taxon>
        <taxon>Bacilli</taxon>
        <taxon>Bacillales</taxon>
        <taxon>Paenibacillaceae</taxon>
        <taxon>Paenibacillus</taxon>
    </lineage>
</organism>
<dbReference type="Pfam" id="PF01547">
    <property type="entry name" value="SBP_bac_1"/>
    <property type="match status" value="1"/>
</dbReference>
<evidence type="ECO:0000256" key="6">
    <source>
        <dbReference type="SAM" id="SignalP"/>
    </source>
</evidence>
<dbReference type="EMBL" id="BORU01000001">
    <property type="protein sequence ID" value="GIO53429.1"/>
    <property type="molecule type" value="Genomic_DNA"/>
</dbReference>
<dbReference type="Gene3D" id="3.40.190.10">
    <property type="entry name" value="Periplasmic binding protein-like II"/>
    <property type="match status" value="2"/>
</dbReference>
<feature type="chain" id="PRO_5047522011" evidence="6">
    <location>
        <begin position="23"/>
        <end position="515"/>
    </location>
</feature>
<evidence type="ECO:0000256" key="5">
    <source>
        <dbReference type="ARBA" id="ARBA00023288"/>
    </source>
</evidence>
<keyword evidence="3" id="KW-0472">Membrane</keyword>
<accession>A0ABQ4LA15</accession>
<protein>
    <submittedName>
        <fullName evidence="7">ABC transporter peptide-binding protein YtcQ</fullName>
    </submittedName>
</protein>
<name>A0ABQ4LA15_9BACL</name>
<dbReference type="PANTHER" id="PTHR43649:SF33">
    <property type="entry name" value="POLYGALACTURONAN_RHAMNOGALACTURONAN-BINDING PROTEIN YTCQ"/>
    <property type="match status" value="1"/>
</dbReference>
<keyword evidence="1" id="KW-1003">Cell membrane</keyword>
<gene>
    <name evidence="7" type="primary">ytcQ_1</name>
    <name evidence="7" type="ORF">J21TS7_17470</name>
</gene>
<keyword evidence="8" id="KW-1185">Reference proteome</keyword>
<evidence type="ECO:0000256" key="1">
    <source>
        <dbReference type="ARBA" id="ARBA00022475"/>
    </source>
</evidence>
<dbReference type="InterPro" id="IPR050490">
    <property type="entry name" value="Bact_solute-bd_prot1"/>
</dbReference>
<evidence type="ECO:0000313" key="7">
    <source>
        <dbReference type="EMBL" id="GIO53429.1"/>
    </source>
</evidence>
<dbReference type="SUPFAM" id="SSF53850">
    <property type="entry name" value="Periplasmic binding protein-like II"/>
    <property type="match status" value="1"/>
</dbReference>
<reference evidence="7 8" key="1">
    <citation type="submission" date="2021-03" db="EMBL/GenBank/DDBJ databases">
        <title>Antimicrobial resistance genes in bacteria isolated from Japanese honey, and their potential for conferring macrolide and lincosamide resistance in the American foulbrood pathogen Paenibacillus larvae.</title>
        <authorList>
            <person name="Okamoto M."/>
            <person name="Kumagai M."/>
            <person name="Kanamori H."/>
            <person name="Takamatsu D."/>
        </authorList>
    </citation>
    <scope>NUCLEOTIDE SEQUENCE [LARGE SCALE GENOMIC DNA]</scope>
    <source>
        <strain evidence="7 8">J21TS7</strain>
    </source>
</reference>